<reference evidence="9" key="1">
    <citation type="submission" date="2021-12" db="EMBL/GenBank/DDBJ databases">
        <authorList>
            <person name="King R."/>
        </authorList>
    </citation>
    <scope>NUCLEOTIDE SEQUENCE</scope>
</reference>
<dbReference type="Gene3D" id="1.10.287.70">
    <property type="match status" value="1"/>
</dbReference>
<dbReference type="PANTHER" id="PTHR42643:SF38">
    <property type="entry name" value="IONOTROPIC RECEPTOR 100A"/>
    <property type="match status" value="1"/>
</dbReference>
<proteinExistence type="predicted"/>
<keyword evidence="10" id="KW-1185">Reference proteome</keyword>
<organism evidence="9 10">
    <name type="scientific">Bemisia tabaci</name>
    <name type="common">Sweetpotato whitefly</name>
    <name type="synonym">Aleurodes tabaci</name>
    <dbReference type="NCBI Taxonomy" id="7038"/>
    <lineage>
        <taxon>Eukaryota</taxon>
        <taxon>Metazoa</taxon>
        <taxon>Ecdysozoa</taxon>
        <taxon>Arthropoda</taxon>
        <taxon>Hexapoda</taxon>
        <taxon>Insecta</taxon>
        <taxon>Pterygota</taxon>
        <taxon>Neoptera</taxon>
        <taxon>Paraneoptera</taxon>
        <taxon>Hemiptera</taxon>
        <taxon>Sternorrhyncha</taxon>
        <taxon>Aleyrodoidea</taxon>
        <taxon>Aleyrodidae</taxon>
        <taxon>Aleyrodinae</taxon>
        <taxon>Bemisia</taxon>
    </lineage>
</organism>
<evidence type="ECO:0000256" key="6">
    <source>
        <dbReference type="ARBA" id="ARBA00023170"/>
    </source>
</evidence>
<evidence type="ECO:0000256" key="3">
    <source>
        <dbReference type="ARBA" id="ARBA00022692"/>
    </source>
</evidence>
<comment type="subcellular location">
    <subcellularLocation>
        <location evidence="1">Cell membrane</location>
        <topology evidence="1">Multi-pass membrane protein</topology>
    </subcellularLocation>
</comment>
<evidence type="ECO:0000256" key="5">
    <source>
        <dbReference type="ARBA" id="ARBA00023136"/>
    </source>
</evidence>
<evidence type="ECO:0000313" key="9">
    <source>
        <dbReference type="EMBL" id="CAH0392780.1"/>
    </source>
</evidence>
<evidence type="ECO:0000313" key="10">
    <source>
        <dbReference type="Proteomes" id="UP001152759"/>
    </source>
</evidence>
<gene>
    <name evidence="9" type="ORF">BEMITA_LOCUS11253</name>
</gene>
<keyword evidence="3 8" id="KW-0812">Transmembrane</keyword>
<protein>
    <recommendedName>
        <fullName evidence="11">Ionotropic receptor</fullName>
    </recommendedName>
</protein>
<dbReference type="EMBL" id="OU963868">
    <property type="protein sequence ID" value="CAH0392780.1"/>
    <property type="molecule type" value="Genomic_DNA"/>
</dbReference>
<dbReference type="InterPro" id="IPR052192">
    <property type="entry name" value="Insect_Ionotropic_Sensory_Rcpt"/>
</dbReference>
<keyword evidence="5 8" id="KW-0472">Membrane</keyword>
<evidence type="ECO:0008006" key="11">
    <source>
        <dbReference type="Google" id="ProtNLM"/>
    </source>
</evidence>
<evidence type="ECO:0000256" key="2">
    <source>
        <dbReference type="ARBA" id="ARBA00022475"/>
    </source>
</evidence>
<keyword evidence="2" id="KW-1003">Cell membrane</keyword>
<accession>A0A9P0AL50</accession>
<keyword evidence="7" id="KW-0325">Glycoprotein</keyword>
<evidence type="ECO:0000256" key="1">
    <source>
        <dbReference type="ARBA" id="ARBA00004651"/>
    </source>
</evidence>
<dbReference type="GO" id="GO:0005886">
    <property type="term" value="C:plasma membrane"/>
    <property type="evidence" value="ECO:0007669"/>
    <property type="project" value="UniProtKB-SubCell"/>
</dbReference>
<feature type="transmembrane region" description="Helical" evidence="8">
    <location>
        <begin position="708"/>
        <end position="730"/>
    </location>
</feature>
<feature type="transmembrane region" description="Helical" evidence="8">
    <location>
        <begin position="391"/>
        <end position="416"/>
    </location>
</feature>
<name>A0A9P0AL50_BEMTA</name>
<dbReference type="Proteomes" id="UP001152759">
    <property type="component" value="Chromosome 7"/>
</dbReference>
<dbReference type="AlphaFoldDB" id="A0A9P0AL50"/>
<dbReference type="PANTHER" id="PTHR42643">
    <property type="entry name" value="IONOTROPIC RECEPTOR 20A-RELATED"/>
    <property type="match status" value="1"/>
</dbReference>
<keyword evidence="4 8" id="KW-1133">Transmembrane helix</keyword>
<sequence length="747" mass="85576">MTLKFEQASPDDSSLNNLVSLCTRTAELSKQQFFYIINLVPAFSPAPLIKILHENLLATAVINPFGDFFSSSGRAKKNMLFFLESLDDILSLILGTANDGSRQRMDKKNGGSAFMNFTGHGLGRKIEGTTTRKLPRYCVQLDAKLHPTCGKACNITCDFVVNMTSVDIFVAPDADSDIFPSDHVLTYSHGLYVHNIWSPDNYLIFVVAEKIIETVTSEAYLDRLKLSFAFMWRFFKGRKTIICIGHECFKYDPFQEQLSRYTIPQNDKNDDFKLNFNHMRINYVFEHKVDGTTDDLLSQQAWYDILHLALFEIGARNGEGLPVSIVIKGLKNSTLCSNDFELLQKSNADIYLTDGISVLEGDDISDFHFTTGIETNALCFVTPPSDYVPQYLVVFKVFSVLLWSLILMTVILFIGLQSFFQYSQYRTFRHLHTEKTAHTYEVTSSLIIVWSYFMNGSPYRLLLGKMYSGKLVFILLTIFSFVIGIVYQSEMFNMLSGYTRYPEIKTVAELKDSDIIIQVPSKTVHEQRFNDLSISSPDFMNKFTNSFSYYVDLAITTLFEDADDNGNIEFDLQRNESKMSPKEAKFMRMTHPIRKQLISIVETDAFLLSIPRVFGATKYFFLNTKLMDRDVEVHKTDECILTYPYMYRILRSTPYFDEINGMIQSFIENGRALKILQSMVTSSRAQNSPESKSAPNLPRIFNMSDLQAAFFGLLIGLFLSCLIFSIELLTNSIREMITYRKLNRRKK</sequence>
<evidence type="ECO:0000256" key="7">
    <source>
        <dbReference type="ARBA" id="ARBA00023180"/>
    </source>
</evidence>
<evidence type="ECO:0000256" key="4">
    <source>
        <dbReference type="ARBA" id="ARBA00022989"/>
    </source>
</evidence>
<feature type="transmembrane region" description="Helical" evidence="8">
    <location>
        <begin position="467"/>
        <end position="487"/>
    </location>
</feature>
<keyword evidence="6" id="KW-0675">Receptor</keyword>
<evidence type="ECO:0000256" key="8">
    <source>
        <dbReference type="SAM" id="Phobius"/>
    </source>
</evidence>